<comment type="function">
    <text evidence="4">Acts as a negative regulator of abscisic acid (ABA) response.</text>
</comment>
<dbReference type="GO" id="GO:0005634">
    <property type="term" value="C:nucleus"/>
    <property type="evidence" value="ECO:0007669"/>
    <property type="project" value="UniProtKB-SubCell"/>
</dbReference>
<evidence type="ECO:0000259" key="6">
    <source>
        <dbReference type="Pfam" id="PF16135"/>
    </source>
</evidence>
<reference evidence="7 8" key="1">
    <citation type="submission" date="2024-01" db="EMBL/GenBank/DDBJ databases">
        <title>The complete chloroplast genome sequence of Lithospermum erythrorhizon: insights into the phylogenetic relationship among Boraginaceae species and the maternal lineages of purple gromwells.</title>
        <authorList>
            <person name="Okada T."/>
            <person name="Watanabe K."/>
        </authorList>
    </citation>
    <scope>NUCLEOTIDE SEQUENCE [LARGE SCALE GENOMIC DNA]</scope>
</reference>
<evidence type="ECO:0000313" key="8">
    <source>
        <dbReference type="Proteomes" id="UP001454036"/>
    </source>
</evidence>
<dbReference type="PANTHER" id="PTHR31413:SF15">
    <property type="entry name" value="NINJA-FAMILY PROTEIN"/>
    <property type="match status" value="1"/>
</dbReference>
<feature type="domain" description="Tify" evidence="6">
    <location>
        <begin position="361"/>
        <end position="394"/>
    </location>
</feature>
<evidence type="ECO:0000256" key="3">
    <source>
        <dbReference type="ARBA" id="ARBA00023242"/>
    </source>
</evidence>
<dbReference type="GO" id="GO:0045892">
    <property type="term" value="P:negative regulation of DNA-templated transcription"/>
    <property type="evidence" value="ECO:0007669"/>
    <property type="project" value="TreeGrafter"/>
</dbReference>
<dbReference type="Pfam" id="PF16135">
    <property type="entry name" value="TDBD"/>
    <property type="match status" value="1"/>
</dbReference>
<dbReference type="EMBL" id="BAABME010006930">
    <property type="protein sequence ID" value="GAA0169663.1"/>
    <property type="molecule type" value="Genomic_DNA"/>
</dbReference>
<accession>A0AAV3R332</accession>
<keyword evidence="3 4" id="KW-0539">Nucleus</keyword>
<dbReference type="AlphaFoldDB" id="A0AAV3R332"/>
<feature type="compositionally biased region" description="Polar residues" evidence="5">
    <location>
        <begin position="294"/>
        <end position="310"/>
    </location>
</feature>
<comment type="similarity">
    <text evidence="2 4">Belongs to the Ninja family.</text>
</comment>
<keyword evidence="8" id="KW-1185">Reference proteome</keyword>
<evidence type="ECO:0000256" key="4">
    <source>
        <dbReference type="RuleBase" id="RU369029"/>
    </source>
</evidence>
<protein>
    <recommendedName>
        <fullName evidence="4">Ninja-family protein</fullName>
    </recommendedName>
    <alternativeName>
        <fullName evidence="4">ABI-binding protein</fullName>
    </alternativeName>
</protein>
<dbReference type="Proteomes" id="UP001454036">
    <property type="component" value="Unassembled WGS sequence"/>
</dbReference>
<evidence type="ECO:0000256" key="2">
    <source>
        <dbReference type="ARBA" id="ARBA00006081"/>
    </source>
</evidence>
<feature type="compositionally biased region" description="Polar residues" evidence="5">
    <location>
        <begin position="214"/>
        <end position="284"/>
    </location>
</feature>
<evidence type="ECO:0000256" key="5">
    <source>
        <dbReference type="SAM" id="MobiDB-lite"/>
    </source>
</evidence>
<organism evidence="7 8">
    <name type="scientific">Lithospermum erythrorhizon</name>
    <name type="common">Purple gromwell</name>
    <name type="synonym">Lithospermum officinale var. erythrorhizon</name>
    <dbReference type="NCBI Taxonomy" id="34254"/>
    <lineage>
        <taxon>Eukaryota</taxon>
        <taxon>Viridiplantae</taxon>
        <taxon>Streptophyta</taxon>
        <taxon>Embryophyta</taxon>
        <taxon>Tracheophyta</taxon>
        <taxon>Spermatophyta</taxon>
        <taxon>Magnoliopsida</taxon>
        <taxon>eudicotyledons</taxon>
        <taxon>Gunneridae</taxon>
        <taxon>Pentapetalae</taxon>
        <taxon>asterids</taxon>
        <taxon>lamiids</taxon>
        <taxon>Boraginales</taxon>
        <taxon>Boraginaceae</taxon>
        <taxon>Boraginoideae</taxon>
        <taxon>Lithospermeae</taxon>
        <taxon>Lithospermum</taxon>
    </lineage>
</organism>
<comment type="caution">
    <text evidence="7">The sequence shown here is derived from an EMBL/GenBank/DDBJ whole genome shotgun (WGS) entry which is preliminary data.</text>
</comment>
<proteinExistence type="inferred from homology"/>
<feature type="region of interest" description="Disordered" evidence="5">
    <location>
        <begin position="214"/>
        <end position="343"/>
    </location>
</feature>
<name>A0AAV3R332_LITER</name>
<evidence type="ECO:0000256" key="1">
    <source>
        <dbReference type="ARBA" id="ARBA00004123"/>
    </source>
</evidence>
<dbReference type="PANTHER" id="PTHR31413">
    <property type="entry name" value="AFP HOMOLOG 2"/>
    <property type="match status" value="1"/>
</dbReference>
<dbReference type="GO" id="GO:0007165">
    <property type="term" value="P:signal transduction"/>
    <property type="evidence" value="ECO:0007669"/>
    <property type="project" value="InterPro"/>
</dbReference>
<sequence>MKADEMELSLELSIGGCYKNIEKARIHENENEKMHHEVDVSNNNTSSKSDASESYVVGCVQDEIFSSDSADPLKKREIQALRRREAIKKREEKQKRWASSRSKGGVHERIHLEMQRNQGRAMDRERRENESSEEFFMKRDKMNNSAKLNMNNNGGGKDICLGNLVQPMRYNNKCLKVFQNGNNCGDSDLEHGDKRVVVSNGLIERSSSAFLDYHSTSQKAGSSSTDTGNHSNYSQEGQQQLSATATTDNPEISDFNGSSSHVQSDQANGKTPTILLTMSSSNIPSPEKCERTNKLNATPQAQPSSTSRQCNKPVIKPPAPQGNKQSPTPLPRMPLVSTTGNSPNGKTVNGFLYSYSKLEVSIVCVCHGRSFSPAEFVEHAGGVNISHPLKHITIVPTSFS</sequence>
<dbReference type="InterPro" id="IPR032308">
    <property type="entry name" value="TDBD"/>
</dbReference>
<comment type="subcellular location">
    <subcellularLocation>
        <location evidence="1 4">Nucleus</location>
    </subcellularLocation>
</comment>
<evidence type="ECO:0000313" key="7">
    <source>
        <dbReference type="EMBL" id="GAA0169663.1"/>
    </source>
</evidence>
<dbReference type="InterPro" id="IPR031307">
    <property type="entry name" value="Ninja_fam"/>
</dbReference>
<gene>
    <name evidence="7" type="ORF">LIER_24098</name>
</gene>